<feature type="domain" description="Metallo-beta-lactamase" evidence="8">
    <location>
        <begin position="452"/>
        <end position="621"/>
    </location>
</feature>
<dbReference type="InterPro" id="IPR036866">
    <property type="entry name" value="RibonucZ/Hydroxyglut_hydro"/>
</dbReference>
<evidence type="ECO:0000256" key="6">
    <source>
        <dbReference type="ARBA" id="ARBA00045869"/>
    </source>
</evidence>
<proteinExistence type="predicted"/>
<reference evidence="10" key="1">
    <citation type="submission" date="2022-11" db="UniProtKB">
        <authorList>
            <consortium name="WormBaseParasite"/>
        </authorList>
    </citation>
    <scope>IDENTIFICATION</scope>
</reference>
<dbReference type="PANTHER" id="PTHR23200:SF48">
    <property type="entry name" value="METALLO-BETA-LACTAMASE DOMAIN-CONTAINING PROTEIN 1"/>
    <property type="match status" value="1"/>
</dbReference>
<evidence type="ECO:0000256" key="1">
    <source>
        <dbReference type="ARBA" id="ARBA00004514"/>
    </source>
</evidence>
<dbReference type="PANTHER" id="PTHR23200">
    <property type="entry name" value="METALLO-BETA-LACTAMASE DOMAIN-CONTAINING PROTEIN 1"/>
    <property type="match status" value="1"/>
</dbReference>
<evidence type="ECO:0000313" key="9">
    <source>
        <dbReference type="Proteomes" id="UP000887540"/>
    </source>
</evidence>
<comment type="subunit">
    <text evidence="2">Homodimer.</text>
</comment>
<dbReference type="Pfam" id="PF00753">
    <property type="entry name" value="Lactamase_B"/>
    <property type="match status" value="1"/>
</dbReference>
<comment type="catalytic activity">
    <reaction evidence="5">
        <text>a ribonucleotidyl-ribonucleotide-RNA + H2O = a 3'-end ribonucleotide-RNA + a 5'-end 5'-phospho-ribonucleoside-RNA + H(+)</text>
        <dbReference type="Rhea" id="RHEA:68096"/>
        <dbReference type="Rhea" id="RHEA-COMP:15179"/>
        <dbReference type="Rhea" id="RHEA-COMP:17355"/>
        <dbReference type="Rhea" id="RHEA-COMP:17428"/>
        <dbReference type="ChEBI" id="CHEBI:15377"/>
        <dbReference type="ChEBI" id="CHEBI:15378"/>
        <dbReference type="ChEBI" id="CHEBI:74896"/>
        <dbReference type="ChEBI" id="CHEBI:138282"/>
        <dbReference type="ChEBI" id="CHEBI:173118"/>
    </reaction>
    <physiologicalReaction direction="left-to-right" evidence="5">
        <dbReference type="Rhea" id="RHEA:68097"/>
    </physiologicalReaction>
</comment>
<comment type="function">
    <text evidence="6">Endoribonuclease that catalyzes the hydrolysis of histone-coding pre-mRNA 3'-end. Involved in histone pre-mRNA processing during the S-phase of the cell cycle, which is required for entering/progressing through S-phase. Cleaves histone pre-mRNA at a major and a minor cleavage site after the 5'-ACCCA-3' and the 5'-ACCCACA-3' sequence, respectively, and located downstream of the stem-loop. May require the presence of the HDE element located at the histone pre-RNA 3'-end to avoid non-specific cleavage.</text>
</comment>
<dbReference type="Proteomes" id="UP000887540">
    <property type="component" value="Unplaced"/>
</dbReference>
<dbReference type="WBParaSite" id="ACRNAN_scaffold2571.g11801.t1">
    <property type="protein sequence ID" value="ACRNAN_scaffold2571.g11801.t1"/>
    <property type="gene ID" value="ACRNAN_scaffold2571.g11801"/>
</dbReference>
<evidence type="ECO:0000256" key="2">
    <source>
        <dbReference type="ARBA" id="ARBA00011738"/>
    </source>
</evidence>
<dbReference type="GO" id="GO:0005829">
    <property type="term" value="C:cytosol"/>
    <property type="evidence" value="ECO:0007669"/>
    <property type="project" value="UniProtKB-SubCell"/>
</dbReference>
<evidence type="ECO:0000256" key="5">
    <source>
        <dbReference type="ARBA" id="ARBA00044690"/>
    </source>
</evidence>
<dbReference type="SUPFAM" id="SSF56281">
    <property type="entry name" value="Metallo-hydrolase/oxidoreductase"/>
    <property type="match status" value="1"/>
</dbReference>
<sequence length="638" mass="72899">MGIHSRILGQEITPEDLKLLNDFEFKQLRDFVRGKGRGSFSKVDFEDILSDNFQEPELIPEVPQIPNDPNGDEIVMLGGNFQMPSMKFFETNIIMPSSTHKPKKASMPKKQQAKISTTERYKEEDRNGPSQEDFEELARVLKLFRNKPQKPKPPPQPREKTHTQQLYKTANLIQPLPSTSFRRTTISKPLTHLPSPLPTPSPPPPSNPWPTYPKIRQESSPEFYKHKEEDRQKEHPQRQQQGLPIIVEQEEPDFASFVISPPAESENVESSWTGSIKPLAKSSAILPPSIREEDFKPIRPQKAEGVVGRGQGQFIKNINIRPRQERLPMISTTQVYKEEEHWVNTEGNIEPFNNNNDWEEQMRELSRKLGSYLMSIKKKKEQKGLLDKTGYTVSAHNFDLVKSRILHHEAIYTTSSTTTTPTTTTTYTPPKAYVTVLREGYVQENPNDYDFIASITLIRDQGKVILVDTGLGTDINGRTDLIQKLQKLNIAPPMVDYVITTHGHPDHDGNNHEFPDSYHFQGNLIHYRTKFNFSSLYQNVPHQLTSNVFLIKTPGHTSDDITVIVHNTDKYGTIAISGDVFINVDDLDFPVTWQTLSWNETLQSNSRKEVLCQADYIIPGHGKIFSVTNNMRGRVNCR</sequence>
<dbReference type="Gene3D" id="3.60.15.10">
    <property type="entry name" value="Ribonuclease Z/Hydroxyacylglutathione hydrolase-like"/>
    <property type="match status" value="1"/>
</dbReference>
<feature type="region of interest" description="Disordered" evidence="7">
    <location>
        <begin position="188"/>
        <end position="246"/>
    </location>
</feature>
<feature type="compositionally biased region" description="Pro residues" evidence="7">
    <location>
        <begin position="195"/>
        <end position="211"/>
    </location>
</feature>
<comment type="subcellular location">
    <subcellularLocation>
        <location evidence="1">Cytoplasm</location>
        <location evidence="1">Cytosol</location>
    </subcellularLocation>
</comment>
<dbReference type="SMART" id="SM00849">
    <property type="entry name" value="Lactamase_B"/>
    <property type="match status" value="1"/>
</dbReference>
<accession>A0A914DIM6</accession>
<evidence type="ECO:0000256" key="3">
    <source>
        <dbReference type="ARBA" id="ARBA00014856"/>
    </source>
</evidence>
<name>A0A914DIM6_9BILA</name>
<feature type="region of interest" description="Disordered" evidence="7">
    <location>
        <begin position="98"/>
        <end position="134"/>
    </location>
</feature>
<keyword evidence="9" id="KW-1185">Reference proteome</keyword>
<feature type="compositionally biased region" description="Basic and acidic residues" evidence="7">
    <location>
        <begin position="215"/>
        <end position="237"/>
    </location>
</feature>
<evidence type="ECO:0000256" key="4">
    <source>
        <dbReference type="ARBA" id="ARBA00032988"/>
    </source>
</evidence>
<dbReference type="AlphaFoldDB" id="A0A914DIM6"/>
<dbReference type="CDD" id="cd07711">
    <property type="entry name" value="MBLAC1-like_MBL-fold"/>
    <property type="match status" value="1"/>
</dbReference>
<evidence type="ECO:0000259" key="8">
    <source>
        <dbReference type="SMART" id="SM00849"/>
    </source>
</evidence>
<evidence type="ECO:0000256" key="7">
    <source>
        <dbReference type="SAM" id="MobiDB-lite"/>
    </source>
</evidence>
<dbReference type="InterPro" id="IPR001279">
    <property type="entry name" value="Metallo-B-lactamas"/>
</dbReference>
<feature type="compositionally biased region" description="Basic and acidic residues" evidence="7">
    <location>
        <begin position="117"/>
        <end position="127"/>
    </location>
</feature>
<evidence type="ECO:0000313" key="10">
    <source>
        <dbReference type="WBParaSite" id="ACRNAN_scaffold2571.g11801.t1"/>
    </source>
</evidence>
<dbReference type="InterPro" id="IPR039344">
    <property type="entry name" value="MBLAC1"/>
</dbReference>
<protein>
    <recommendedName>
        <fullName evidence="3">Metallo-beta-lactamase domain-containing protein 1</fullName>
    </recommendedName>
    <alternativeName>
        <fullName evidence="4">Endoribonuclease MBLAC1</fullName>
    </alternativeName>
</protein>
<organism evidence="9 10">
    <name type="scientific">Acrobeloides nanus</name>
    <dbReference type="NCBI Taxonomy" id="290746"/>
    <lineage>
        <taxon>Eukaryota</taxon>
        <taxon>Metazoa</taxon>
        <taxon>Ecdysozoa</taxon>
        <taxon>Nematoda</taxon>
        <taxon>Chromadorea</taxon>
        <taxon>Rhabditida</taxon>
        <taxon>Tylenchina</taxon>
        <taxon>Cephalobomorpha</taxon>
        <taxon>Cephaloboidea</taxon>
        <taxon>Cephalobidae</taxon>
        <taxon>Acrobeloides</taxon>
    </lineage>
</organism>